<proteinExistence type="predicted"/>
<dbReference type="PANTHER" id="PTHR31157">
    <property type="entry name" value="SCP DOMAIN-CONTAINING PROTEIN"/>
    <property type="match status" value="1"/>
</dbReference>
<name>A0A3M0I984_9ACTN</name>
<dbReference type="InterPro" id="IPR014044">
    <property type="entry name" value="CAP_dom"/>
</dbReference>
<dbReference type="SUPFAM" id="SSF55797">
    <property type="entry name" value="PR-1-like"/>
    <property type="match status" value="1"/>
</dbReference>
<sequence>MGNHRKNNHHRRILVAAIAVGVVGVPSAAMAACVDWQGPGGGGQRQLSGAGDTAATGGWNNTDWRQDRNRGADRQWVPRGGGAQAAPGAPDAAADSPQTGAPEPTAPPSWADRHHGRGHWRTTPPSAPAPSTPTPAPSTSSAAPSAPAEAPDTSAAPESPSAPEPTGTASETTNRIVELVNAERGKAGCSALTLNDTLGKAAQAHSEDMASHRNMSHTGSDGSAPGDRITKAGYTWTAYGENVAYGYATPEQVMAAWMSSPGHKANILNCSFKEIGVGLAEPGHYWTQDFGTAR</sequence>
<dbReference type="AlphaFoldDB" id="A0A3M0I984"/>
<feature type="chain" id="PRO_5018163439" description="SCP domain-containing protein" evidence="2">
    <location>
        <begin position="32"/>
        <end position="294"/>
    </location>
</feature>
<keyword evidence="5" id="KW-1185">Reference proteome</keyword>
<gene>
    <name evidence="4" type="ORF">CTZ28_14540</name>
</gene>
<evidence type="ECO:0000313" key="4">
    <source>
        <dbReference type="EMBL" id="RMB85344.1"/>
    </source>
</evidence>
<feature type="compositionally biased region" description="Low complexity" evidence="1">
    <location>
        <begin position="84"/>
        <end position="95"/>
    </location>
</feature>
<feature type="compositionally biased region" description="Low complexity" evidence="1">
    <location>
        <begin position="137"/>
        <end position="166"/>
    </location>
</feature>
<feature type="domain" description="SCP" evidence="3">
    <location>
        <begin position="177"/>
        <end position="290"/>
    </location>
</feature>
<dbReference type="InterPro" id="IPR035940">
    <property type="entry name" value="CAP_sf"/>
</dbReference>
<dbReference type="Gene3D" id="3.40.33.10">
    <property type="entry name" value="CAP"/>
    <property type="match status" value="1"/>
</dbReference>
<dbReference type="CDD" id="cd05379">
    <property type="entry name" value="CAP_bacterial"/>
    <property type="match status" value="1"/>
</dbReference>
<protein>
    <recommendedName>
        <fullName evidence="3">SCP domain-containing protein</fullName>
    </recommendedName>
</protein>
<evidence type="ECO:0000259" key="3">
    <source>
        <dbReference type="Pfam" id="PF00188"/>
    </source>
</evidence>
<accession>A0A3M0I984</accession>
<dbReference type="RefSeq" id="WP_121889785.1">
    <property type="nucleotide sequence ID" value="NZ_PENI01000007.1"/>
</dbReference>
<reference evidence="4 5" key="1">
    <citation type="submission" date="2017-11" db="EMBL/GenBank/DDBJ databases">
        <title>Draft genome of actinobacteria isolated from guarana (Paullinia cupana (Mart.) Ducke.</title>
        <authorList>
            <person name="Siqueira K.A."/>
            <person name="Liotti R.G."/>
            <person name="Mendes T.A.O."/>
            <person name="Soares M.A."/>
        </authorList>
    </citation>
    <scope>NUCLEOTIDE SEQUENCE [LARGE SCALE GENOMIC DNA]</scope>
    <source>
        <strain evidence="4 5">193</strain>
    </source>
</reference>
<comment type="caution">
    <text evidence="4">The sequence shown here is derived from an EMBL/GenBank/DDBJ whole genome shotgun (WGS) entry which is preliminary data.</text>
</comment>
<feature type="signal peptide" evidence="2">
    <location>
        <begin position="1"/>
        <end position="31"/>
    </location>
</feature>
<evidence type="ECO:0000313" key="5">
    <source>
        <dbReference type="Proteomes" id="UP000270471"/>
    </source>
</evidence>
<dbReference type="EMBL" id="PENI01000007">
    <property type="protein sequence ID" value="RMB85344.1"/>
    <property type="molecule type" value="Genomic_DNA"/>
</dbReference>
<organism evidence="4 5">
    <name type="scientific">Streptomyces shenzhenensis</name>
    <dbReference type="NCBI Taxonomy" id="943815"/>
    <lineage>
        <taxon>Bacteria</taxon>
        <taxon>Bacillati</taxon>
        <taxon>Actinomycetota</taxon>
        <taxon>Actinomycetes</taxon>
        <taxon>Kitasatosporales</taxon>
        <taxon>Streptomycetaceae</taxon>
        <taxon>Streptomyces</taxon>
    </lineage>
</organism>
<feature type="region of interest" description="Disordered" evidence="1">
    <location>
        <begin position="39"/>
        <end position="173"/>
    </location>
</feature>
<dbReference type="OrthoDB" id="68195at2"/>
<dbReference type="PANTHER" id="PTHR31157:SF1">
    <property type="entry name" value="SCP DOMAIN-CONTAINING PROTEIN"/>
    <property type="match status" value="1"/>
</dbReference>
<feature type="compositionally biased region" description="Basic and acidic residues" evidence="1">
    <location>
        <begin position="64"/>
        <end position="73"/>
    </location>
</feature>
<dbReference type="Proteomes" id="UP000270471">
    <property type="component" value="Unassembled WGS sequence"/>
</dbReference>
<evidence type="ECO:0000256" key="2">
    <source>
        <dbReference type="SAM" id="SignalP"/>
    </source>
</evidence>
<dbReference type="PROSITE" id="PS51257">
    <property type="entry name" value="PROKAR_LIPOPROTEIN"/>
    <property type="match status" value="1"/>
</dbReference>
<evidence type="ECO:0000256" key="1">
    <source>
        <dbReference type="SAM" id="MobiDB-lite"/>
    </source>
</evidence>
<feature type="compositionally biased region" description="Pro residues" evidence="1">
    <location>
        <begin position="125"/>
        <end position="136"/>
    </location>
</feature>
<feature type="region of interest" description="Disordered" evidence="1">
    <location>
        <begin position="204"/>
        <end position="226"/>
    </location>
</feature>
<keyword evidence="2" id="KW-0732">Signal</keyword>
<dbReference type="Pfam" id="PF00188">
    <property type="entry name" value="CAP"/>
    <property type="match status" value="1"/>
</dbReference>